<reference evidence="4" key="1">
    <citation type="journal article" date="2019" name="Int. J. Syst. Evol. Microbiol.">
        <title>The Global Catalogue of Microorganisms (GCM) 10K type strain sequencing project: providing services to taxonomists for standard genome sequencing and annotation.</title>
        <authorList>
            <consortium name="The Broad Institute Genomics Platform"/>
            <consortium name="The Broad Institute Genome Sequencing Center for Infectious Disease"/>
            <person name="Wu L."/>
            <person name="Ma J."/>
        </authorList>
    </citation>
    <scope>NUCLEOTIDE SEQUENCE [LARGE SCALE GENOMIC DNA]</scope>
    <source>
        <strain evidence="4">JCM 32206</strain>
    </source>
</reference>
<proteinExistence type="predicted"/>
<evidence type="ECO:0000256" key="1">
    <source>
        <dbReference type="SAM" id="Phobius"/>
    </source>
</evidence>
<evidence type="ECO:0000313" key="3">
    <source>
        <dbReference type="EMBL" id="GAA4484658.1"/>
    </source>
</evidence>
<evidence type="ECO:0000259" key="2">
    <source>
        <dbReference type="Pfam" id="PF01757"/>
    </source>
</evidence>
<keyword evidence="1" id="KW-1133">Transmembrane helix</keyword>
<keyword evidence="3" id="KW-0808">Transferase</keyword>
<comment type="caution">
    <text evidence="3">The sequence shown here is derived from an EMBL/GenBank/DDBJ whole genome shotgun (WGS) entry which is preliminary data.</text>
</comment>
<keyword evidence="1" id="KW-0472">Membrane</keyword>
<protein>
    <submittedName>
        <fullName evidence="3">Acyltransferase</fullName>
    </submittedName>
</protein>
<dbReference type="InterPro" id="IPR002656">
    <property type="entry name" value="Acyl_transf_3_dom"/>
</dbReference>
<accession>A0ABP8PE00</accession>
<dbReference type="PANTHER" id="PTHR23028">
    <property type="entry name" value="ACETYLTRANSFERASE"/>
    <property type="match status" value="1"/>
</dbReference>
<feature type="transmembrane region" description="Helical" evidence="1">
    <location>
        <begin position="323"/>
        <end position="345"/>
    </location>
</feature>
<feature type="transmembrane region" description="Helical" evidence="1">
    <location>
        <begin position="216"/>
        <end position="234"/>
    </location>
</feature>
<feature type="domain" description="Acyltransferase 3" evidence="2">
    <location>
        <begin position="20"/>
        <end position="337"/>
    </location>
</feature>
<feature type="transmembrane region" description="Helical" evidence="1">
    <location>
        <begin position="101"/>
        <end position="119"/>
    </location>
</feature>
<feature type="transmembrane region" description="Helical" evidence="1">
    <location>
        <begin position="268"/>
        <end position="285"/>
    </location>
</feature>
<dbReference type="Pfam" id="PF01757">
    <property type="entry name" value="Acyl_transf_3"/>
    <property type="match status" value="1"/>
</dbReference>
<dbReference type="GO" id="GO:0016746">
    <property type="term" value="F:acyltransferase activity"/>
    <property type="evidence" value="ECO:0007669"/>
    <property type="project" value="UniProtKB-KW"/>
</dbReference>
<keyword evidence="3" id="KW-0012">Acyltransferase</keyword>
<dbReference type="PANTHER" id="PTHR23028:SF53">
    <property type="entry name" value="ACYL_TRANSF_3 DOMAIN-CONTAINING PROTEIN"/>
    <property type="match status" value="1"/>
</dbReference>
<gene>
    <name evidence="3" type="ORF">GCM10023094_38250</name>
</gene>
<feature type="transmembrane region" description="Helical" evidence="1">
    <location>
        <begin position="70"/>
        <end position="89"/>
    </location>
</feature>
<feature type="transmembrane region" description="Helical" evidence="1">
    <location>
        <begin position="21"/>
        <end position="41"/>
    </location>
</feature>
<feature type="transmembrane region" description="Helical" evidence="1">
    <location>
        <begin position="241"/>
        <end position="262"/>
    </location>
</feature>
<sequence length="380" mass="41189">MMPEPTALPAPARRIEFGGANLLRALAVLAVLYSHISFYLIDDLGTGWWLIDSVYTVCVEGLRLNQHLSFLGVAVFMMLTGLLLTASALRNPPGRFLVNRIGRLLPALWVAIAVAILLVKLGVNGMFSGQDGITTGQSLLSFVLGGFFLRPEVAVLGVTWTLVVQIVFYVYSVVTRPLLRAAPIAVPILGALLCSLVLLYNLYVPQPYSVPMLTKVAATLPAVFVGQIVYLAWSGAASWRWLAVAALAQAEVVALATDIRAYWAGDRYLWTITFVAIAVLLLARYDGPIARWTAVRWVGTRSYAIYLLHTLILYRAYDWSVGLFGKTGAVVVFLVVTGVASELLYRAVEVPAGRWVGALASRVGGPGPGARDESEVARRA</sequence>
<keyword evidence="1" id="KW-0812">Transmembrane</keyword>
<organism evidence="3 4">
    <name type="scientific">Rhodococcus olei</name>
    <dbReference type="NCBI Taxonomy" id="2161675"/>
    <lineage>
        <taxon>Bacteria</taxon>
        <taxon>Bacillati</taxon>
        <taxon>Actinomycetota</taxon>
        <taxon>Actinomycetes</taxon>
        <taxon>Mycobacteriales</taxon>
        <taxon>Nocardiaceae</taxon>
        <taxon>Rhodococcus</taxon>
    </lineage>
</organism>
<feature type="transmembrane region" description="Helical" evidence="1">
    <location>
        <begin position="297"/>
        <end position="317"/>
    </location>
</feature>
<dbReference type="InterPro" id="IPR050879">
    <property type="entry name" value="Acyltransferase_3"/>
</dbReference>
<dbReference type="EMBL" id="BAABFB010000059">
    <property type="protein sequence ID" value="GAA4484658.1"/>
    <property type="molecule type" value="Genomic_DNA"/>
</dbReference>
<evidence type="ECO:0000313" key="4">
    <source>
        <dbReference type="Proteomes" id="UP001501183"/>
    </source>
</evidence>
<name>A0ABP8PE00_9NOCA</name>
<feature type="transmembrane region" description="Helical" evidence="1">
    <location>
        <begin position="153"/>
        <end position="172"/>
    </location>
</feature>
<keyword evidence="4" id="KW-1185">Reference proteome</keyword>
<feature type="transmembrane region" description="Helical" evidence="1">
    <location>
        <begin position="184"/>
        <end position="204"/>
    </location>
</feature>
<dbReference type="Proteomes" id="UP001501183">
    <property type="component" value="Unassembled WGS sequence"/>
</dbReference>